<protein>
    <submittedName>
        <fullName evidence="2">Uncharacterized protein</fullName>
    </submittedName>
</protein>
<keyword evidence="1" id="KW-1133">Transmembrane helix</keyword>
<dbReference type="AlphaFoldDB" id="A0A383BWP0"/>
<dbReference type="EMBL" id="UINC01203519">
    <property type="protein sequence ID" value="SVE23818.1"/>
    <property type="molecule type" value="Genomic_DNA"/>
</dbReference>
<sequence length="28" mass="3299">MFFKFMIWMTVITTIGFIVLSVLDIGFK</sequence>
<name>A0A383BWP0_9ZZZZ</name>
<keyword evidence="1" id="KW-0812">Transmembrane</keyword>
<accession>A0A383BWP0</accession>
<evidence type="ECO:0000256" key="1">
    <source>
        <dbReference type="SAM" id="Phobius"/>
    </source>
</evidence>
<organism evidence="2">
    <name type="scientific">marine metagenome</name>
    <dbReference type="NCBI Taxonomy" id="408172"/>
    <lineage>
        <taxon>unclassified sequences</taxon>
        <taxon>metagenomes</taxon>
        <taxon>ecological metagenomes</taxon>
    </lineage>
</organism>
<proteinExistence type="predicted"/>
<feature type="transmembrane region" description="Helical" evidence="1">
    <location>
        <begin position="6"/>
        <end position="27"/>
    </location>
</feature>
<keyword evidence="1" id="KW-0472">Membrane</keyword>
<evidence type="ECO:0000313" key="2">
    <source>
        <dbReference type="EMBL" id="SVE23818.1"/>
    </source>
</evidence>
<gene>
    <name evidence="2" type="ORF">METZ01_LOCUS476672</name>
</gene>
<reference evidence="2" key="1">
    <citation type="submission" date="2018-05" db="EMBL/GenBank/DDBJ databases">
        <authorList>
            <person name="Lanie J.A."/>
            <person name="Ng W.-L."/>
            <person name="Kazmierczak K.M."/>
            <person name="Andrzejewski T.M."/>
            <person name="Davidsen T.M."/>
            <person name="Wayne K.J."/>
            <person name="Tettelin H."/>
            <person name="Glass J.I."/>
            <person name="Rusch D."/>
            <person name="Podicherti R."/>
            <person name="Tsui H.-C.T."/>
            <person name="Winkler M.E."/>
        </authorList>
    </citation>
    <scope>NUCLEOTIDE SEQUENCE</scope>
</reference>